<name>A0A439DUH8_9MYCO</name>
<dbReference type="AlphaFoldDB" id="A0A439DUH8"/>
<accession>A0A439DUH8</accession>
<gene>
    <name evidence="1" type="ORF">MELE44368_17605</name>
</gene>
<keyword evidence="2" id="KW-1185">Reference proteome</keyword>
<evidence type="ECO:0000313" key="1">
    <source>
        <dbReference type="EMBL" id="RWA20312.1"/>
    </source>
</evidence>
<organism evidence="1 2">
    <name type="scientific">Mycolicibacterium elephantis DSM 44368</name>
    <dbReference type="NCBI Taxonomy" id="1335622"/>
    <lineage>
        <taxon>Bacteria</taxon>
        <taxon>Bacillati</taxon>
        <taxon>Actinomycetota</taxon>
        <taxon>Actinomycetes</taxon>
        <taxon>Mycobacteriales</taxon>
        <taxon>Mycobacteriaceae</taxon>
        <taxon>Mycolicibacterium</taxon>
    </lineage>
</organism>
<dbReference type="Proteomes" id="UP000287177">
    <property type="component" value="Unassembled WGS sequence"/>
</dbReference>
<reference evidence="1 2" key="1">
    <citation type="submission" date="2013-06" db="EMBL/GenBank/DDBJ databases">
        <title>The draft sequence of the Mycobacterium elephantis genome.</title>
        <authorList>
            <person name="Pettersson F.B."/>
            <person name="Das S."/>
            <person name="Dasgupta S."/>
            <person name="Bhattacharya A."/>
            <person name="Kirsebom L.A."/>
        </authorList>
    </citation>
    <scope>NUCLEOTIDE SEQUENCE [LARGE SCALE GENOMIC DNA]</scope>
    <source>
        <strain evidence="1 2">DSM 44368</strain>
    </source>
</reference>
<comment type="caution">
    <text evidence="1">The sequence shown here is derived from an EMBL/GenBank/DDBJ whole genome shotgun (WGS) entry which is preliminary data.</text>
</comment>
<sequence length="457" mass="48449">MPTTLDDLATGLQSFFADRFPLGGDGGPGSVLLVFDPLGHPLSVREFGSAVGGGVGGLLAHQRAAALADQIPAANALGNGSYVPRGGSALSRWYRDLVRGSNGPPASNPDARAAFETAKTEAINALANCELVLAASPDGSPLPAGVNVRYYATSMVPVDWFEPGSDSWQTYSVGAAENPPPDHQAPWYVPVPPREYRRIPPVGPEEDPFIWPEEIPPHLRQLRAVINPAVTDFVRAATLTEGGVDDADDEVGIGLDVTPIATPIATAAGAARGRLLNAVVNPELAAAAGRVVLPVDETVVHSPTFRWNPAAIDVLAEVSVIDSVLAGTTSEKSTSSNFSVRFDYCLVRFDRPWWDDAFLARNDWQVPGYEAHQLSSGRGAEPHDPLTLITVGMLVVRNLRVTAEWSESDIDALPRSTSLGPFCIAAAEFDSATGTLSRDGHQAIAWLCQVPPPLPPL</sequence>
<dbReference type="EMBL" id="ATDN01000013">
    <property type="protein sequence ID" value="RWA20312.1"/>
    <property type="molecule type" value="Genomic_DNA"/>
</dbReference>
<evidence type="ECO:0000313" key="2">
    <source>
        <dbReference type="Proteomes" id="UP000287177"/>
    </source>
</evidence>
<protein>
    <submittedName>
        <fullName evidence="1">Uncharacterized protein</fullName>
    </submittedName>
</protein>
<dbReference type="RefSeq" id="WP_128108482.1">
    <property type="nucleotide sequence ID" value="NZ_ATDN01000013.1"/>
</dbReference>
<proteinExistence type="predicted"/>